<keyword evidence="4" id="KW-1185">Reference proteome</keyword>
<dbReference type="EMBL" id="JBBBZM010000181">
    <property type="protein sequence ID" value="KAL0632207.1"/>
    <property type="molecule type" value="Genomic_DNA"/>
</dbReference>
<name>A0ABR3G8D1_9PEZI</name>
<reference evidence="3 4" key="1">
    <citation type="submission" date="2024-02" db="EMBL/GenBank/DDBJ databases">
        <title>Discinaceae phylogenomics.</title>
        <authorList>
            <person name="Dirks A.C."/>
            <person name="James T.Y."/>
        </authorList>
    </citation>
    <scope>NUCLEOTIDE SEQUENCE [LARGE SCALE GENOMIC DNA]</scope>
    <source>
        <strain evidence="3 4">ACD0624</strain>
    </source>
</reference>
<comment type="caution">
    <text evidence="3">The sequence shown here is derived from an EMBL/GenBank/DDBJ whole genome shotgun (WGS) entry which is preliminary data.</text>
</comment>
<keyword evidence="2" id="KW-0472">Membrane</keyword>
<keyword evidence="2" id="KW-1133">Transmembrane helix</keyword>
<gene>
    <name evidence="3" type="ORF">Q9L58_008917</name>
</gene>
<evidence type="ECO:0000313" key="4">
    <source>
        <dbReference type="Proteomes" id="UP001447188"/>
    </source>
</evidence>
<dbReference type="PANTHER" id="PTHR35041:SF6">
    <property type="entry name" value="FORMYLMETHIONINE DEFORMYLASE-LIKE PROTEIN-RELATED"/>
    <property type="match status" value="1"/>
</dbReference>
<keyword evidence="2" id="KW-0812">Transmembrane</keyword>
<proteinExistence type="predicted"/>
<sequence>MAGPGYFPIPNPDSTNNPVSHLQPDSNAPPAYSCDENPASGPRPVKKSGFIRSWLATSSSLRPTGDPTDIAWGIHWYTPVSIVLLLLLGTSTAVIHHLIYSSLHEQEVGNADRQRWTLSTGSGLSFLTKVTLTAALGISRTQWVWLTMRKKWLTLDSIDSLFGIISDPTLFLNWKMIRQAKVATVMAIAMWTFPLAAILTPGTISVQSTTRGGTFPCTVPSLLFGFDNSSKATIPTRDTNVTLLVDLWKWSEDYNQIIYSNLFIPAIRLTAYTGTIARLPSLDPSTAFGKQCGDDCSYSVQFLGPAMTCAQFTMWNKTRWANPKAFLNGNKTRAEWAEQNGSFILGLEGMNTKKSPRIVFECKTTTGNYTVLHAVREGEFLQPVITNFEKVNLPGFEAYPVVPNEAYMPTWGLYHTINQLIDVNGDRAIFNTVMMSDAYYNTSNIGNAIEQLAQRMIASMIGFNYILNGQKTVLPITATQETECETTKVFLVYIYSPQTLLIVYGLAIVCALATSIAGFIALGHNGMASTKAVSTIIRTSRNRTLDECIVGGDCLGGGVMSSELSKVELRFGALKTGKIGTAPFALGVKGEVYPIKRD</sequence>
<feature type="compositionally biased region" description="Polar residues" evidence="1">
    <location>
        <begin position="12"/>
        <end position="26"/>
    </location>
</feature>
<feature type="transmembrane region" description="Helical" evidence="2">
    <location>
        <begin position="182"/>
        <end position="200"/>
    </location>
</feature>
<evidence type="ECO:0000256" key="2">
    <source>
        <dbReference type="SAM" id="Phobius"/>
    </source>
</evidence>
<feature type="transmembrane region" description="Helical" evidence="2">
    <location>
        <begin position="74"/>
        <end position="95"/>
    </location>
</feature>
<evidence type="ECO:0000256" key="1">
    <source>
        <dbReference type="SAM" id="MobiDB-lite"/>
    </source>
</evidence>
<evidence type="ECO:0000313" key="3">
    <source>
        <dbReference type="EMBL" id="KAL0632207.1"/>
    </source>
</evidence>
<feature type="region of interest" description="Disordered" evidence="1">
    <location>
        <begin position="1"/>
        <end position="45"/>
    </location>
</feature>
<feature type="transmembrane region" description="Helical" evidence="2">
    <location>
        <begin position="501"/>
        <end position="522"/>
    </location>
</feature>
<dbReference type="Proteomes" id="UP001447188">
    <property type="component" value="Unassembled WGS sequence"/>
</dbReference>
<organism evidence="3 4">
    <name type="scientific">Discina gigas</name>
    <dbReference type="NCBI Taxonomy" id="1032678"/>
    <lineage>
        <taxon>Eukaryota</taxon>
        <taxon>Fungi</taxon>
        <taxon>Dikarya</taxon>
        <taxon>Ascomycota</taxon>
        <taxon>Pezizomycotina</taxon>
        <taxon>Pezizomycetes</taxon>
        <taxon>Pezizales</taxon>
        <taxon>Discinaceae</taxon>
        <taxon>Discina</taxon>
    </lineage>
</organism>
<accession>A0ABR3G8D1</accession>
<protein>
    <submittedName>
        <fullName evidence="3">Uncharacterized protein</fullName>
    </submittedName>
</protein>
<dbReference type="PANTHER" id="PTHR35041">
    <property type="entry name" value="MEDIATOR OF RNA POLYMERASE II TRANSCRIPTION SUBUNIT 1"/>
    <property type="match status" value="1"/>
</dbReference>